<feature type="transmembrane region" description="Helical" evidence="2">
    <location>
        <begin position="29"/>
        <end position="46"/>
    </location>
</feature>
<feature type="region of interest" description="Disordered" evidence="1">
    <location>
        <begin position="84"/>
        <end position="144"/>
    </location>
</feature>
<evidence type="ECO:0000256" key="1">
    <source>
        <dbReference type="SAM" id="MobiDB-lite"/>
    </source>
</evidence>
<reference evidence="3" key="1">
    <citation type="submission" date="2022-10" db="EMBL/GenBank/DDBJ databases">
        <title>Determination and structural analysis of whole genome sequence of Sarocladium strictum F4-1.</title>
        <authorList>
            <person name="Hu L."/>
            <person name="Jiang Y."/>
        </authorList>
    </citation>
    <scope>NUCLEOTIDE SEQUENCE</scope>
    <source>
        <strain evidence="3">F4-1</strain>
    </source>
</reference>
<evidence type="ECO:0000313" key="4">
    <source>
        <dbReference type="Proteomes" id="UP001175261"/>
    </source>
</evidence>
<dbReference type="EMBL" id="JAPDFR010000005">
    <property type="protein sequence ID" value="KAK0386263.1"/>
    <property type="molecule type" value="Genomic_DNA"/>
</dbReference>
<dbReference type="AlphaFoldDB" id="A0AA39GGJ6"/>
<dbReference type="Proteomes" id="UP001175261">
    <property type="component" value="Unassembled WGS sequence"/>
</dbReference>
<sequence length="144" mass="16066">MVSPARDIDYQGTLVFITWYSDTDRQKSLSLSLSLVLLLATWWIFWPPETGTAMIIFCLYGGSRRRSTSTHPTADMAIFEWDSTQEQVPQPHPDDRHVTEKGASTCHVTSRRPSDPVQRPPSDGCSKAGDFPSGTTYSRGNRSG</sequence>
<feature type="compositionally biased region" description="Polar residues" evidence="1">
    <location>
        <begin position="133"/>
        <end position="144"/>
    </location>
</feature>
<evidence type="ECO:0000256" key="2">
    <source>
        <dbReference type="SAM" id="Phobius"/>
    </source>
</evidence>
<name>A0AA39GGJ6_SARSR</name>
<accession>A0AA39GGJ6</accession>
<gene>
    <name evidence="3" type="ORF">NLU13_6100</name>
</gene>
<protein>
    <submittedName>
        <fullName evidence="3">Uncharacterized protein</fullName>
    </submittedName>
</protein>
<proteinExistence type="predicted"/>
<organism evidence="3 4">
    <name type="scientific">Sarocladium strictum</name>
    <name type="common">Black bundle disease fungus</name>
    <name type="synonym">Acremonium strictum</name>
    <dbReference type="NCBI Taxonomy" id="5046"/>
    <lineage>
        <taxon>Eukaryota</taxon>
        <taxon>Fungi</taxon>
        <taxon>Dikarya</taxon>
        <taxon>Ascomycota</taxon>
        <taxon>Pezizomycotina</taxon>
        <taxon>Sordariomycetes</taxon>
        <taxon>Hypocreomycetidae</taxon>
        <taxon>Hypocreales</taxon>
        <taxon>Sarocladiaceae</taxon>
        <taxon>Sarocladium</taxon>
    </lineage>
</organism>
<keyword evidence="2" id="KW-0812">Transmembrane</keyword>
<evidence type="ECO:0000313" key="3">
    <source>
        <dbReference type="EMBL" id="KAK0386263.1"/>
    </source>
</evidence>
<keyword evidence="2" id="KW-1133">Transmembrane helix</keyword>
<keyword evidence="2" id="KW-0472">Membrane</keyword>
<comment type="caution">
    <text evidence="3">The sequence shown here is derived from an EMBL/GenBank/DDBJ whole genome shotgun (WGS) entry which is preliminary data.</text>
</comment>
<keyword evidence="4" id="KW-1185">Reference proteome</keyword>